<dbReference type="Pfam" id="PF01638">
    <property type="entry name" value="HxlR"/>
    <property type="match status" value="1"/>
</dbReference>
<evidence type="ECO:0000259" key="4">
    <source>
        <dbReference type="PROSITE" id="PS51118"/>
    </source>
</evidence>
<evidence type="ECO:0000256" key="1">
    <source>
        <dbReference type="ARBA" id="ARBA00023015"/>
    </source>
</evidence>
<dbReference type="Gene3D" id="1.10.10.10">
    <property type="entry name" value="Winged helix-like DNA-binding domain superfamily/Winged helix DNA-binding domain"/>
    <property type="match status" value="1"/>
</dbReference>
<dbReference type="PATRIC" id="fig|1331206.3.peg.2067"/>
<name>A0A158M5I6_9BORD</name>
<keyword evidence="1" id="KW-0805">Transcription regulation</keyword>
<dbReference type="Proteomes" id="UP000026682">
    <property type="component" value="Unassembled WGS sequence"/>
</dbReference>
<dbReference type="PROSITE" id="PS51118">
    <property type="entry name" value="HTH_HXLR"/>
    <property type="match status" value="1"/>
</dbReference>
<dbReference type="InterPro" id="IPR011991">
    <property type="entry name" value="ArsR-like_HTH"/>
</dbReference>
<dbReference type="SMART" id="SM00418">
    <property type="entry name" value="HTH_ARSR"/>
    <property type="match status" value="1"/>
</dbReference>
<dbReference type="SUPFAM" id="SSF46785">
    <property type="entry name" value="Winged helix' DNA-binding domain"/>
    <property type="match status" value="1"/>
</dbReference>
<gene>
    <name evidence="5" type="ORF">L497_1562</name>
</gene>
<organism evidence="5 6">
    <name type="scientific">Bordetella holmesii CDC-H585-BH</name>
    <dbReference type="NCBI Taxonomy" id="1331206"/>
    <lineage>
        <taxon>Bacteria</taxon>
        <taxon>Pseudomonadati</taxon>
        <taxon>Pseudomonadota</taxon>
        <taxon>Betaproteobacteria</taxon>
        <taxon>Burkholderiales</taxon>
        <taxon>Alcaligenaceae</taxon>
        <taxon>Bordetella</taxon>
    </lineage>
</organism>
<keyword evidence="3" id="KW-0804">Transcription</keyword>
<accession>A0A158M5I6</accession>
<dbReference type="GO" id="GO:0003677">
    <property type="term" value="F:DNA binding"/>
    <property type="evidence" value="ECO:0007669"/>
    <property type="project" value="UniProtKB-KW"/>
</dbReference>
<dbReference type="InterPro" id="IPR001845">
    <property type="entry name" value="HTH_ArsR_DNA-bd_dom"/>
</dbReference>
<dbReference type="GO" id="GO:0003700">
    <property type="term" value="F:DNA-binding transcription factor activity"/>
    <property type="evidence" value="ECO:0007669"/>
    <property type="project" value="InterPro"/>
</dbReference>
<comment type="caution">
    <text evidence="5">The sequence shown here is derived from an EMBL/GenBank/DDBJ whole genome shotgun (WGS) entry which is preliminary data.</text>
</comment>
<evidence type="ECO:0000256" key="2">
    <source>
        <dbReference type="ARBA" id="ARBA00023125"/>
    </source>
</evidence>
<dbReference type="InterPro" id="IPR036388">
    <property type="entry name" value="WH-like_DNA-bd_sf"/>
</dbReference>
<evidence type="ECO:0000313" key="5">
    <source>
        <dbReference type="EMBL" id="KAK90549.1"/>
    </source>
</evidence>
<dbReference type="CDD" id="cd00090">
    <property type="entry name" value="HTH_ARSR"/>
    <property type="match status" value="1"/>
</dbReference>
<proteinExistence type="predicted"/>
<reference evidence="5 6" key="1">
    <citation type="submission" date="2014-03" db="EMBL/GenBank/DDBJ databases">
        <title>Genome sequence of Bordetella holmseii.</title>
        <authorList>
            <person name="Harvill E."/>
            <person name="Goodfield L.L."/>
            <person name="Ivanov Y."/>
            <person name="Meyer J.A."/>
            <person name="Newth C."/>
            <person name="Cassiday P."/>
            <person name="Tondella M.L."/>
            <person name="Liao P."/>
            <person name="Zimmerman J."/>
            <person name="Meert K."/>
            <person name="Wessel D."/>
            <person name="Berger J."/>
            <person name="Dean J.M."/>
            <person name="Holubkov R."/>
            <person name="Burr J."/>
            <person name="Liu T."/>
            <person name="Brinkac L.M."/>
            <person name="Sanka R."/>
            <person name="Kim M."/>
            <person name="Losada L."/>
        </authorList>
    </citation>
    <scope>NUCLEOTIDE SEQUENCE [LARGE SCALE GENOMIC DNA]</scope>
    <source>
        <strain evidence="5 6">CDC-H585-BH</strain>
    </source>
</reference>
<feature type="domain" description="HTH hxlR-type" evidence="4">
    <location>
        <begin position="20"/>
        <end position="123"/>
    </location>
</feature>
<dbReference type="InterPro" id="IPR002577">
    <property type="entry name" value="HTH_HxlR"/>
</dbReference>
<dbReference type="RefSeq" id="WP_005014359.1">
    <property type="nucleotide sequence ID" value="NZ_JFZZ01000072.1"/>
</dbReference>
<keyword evidence="2" id="KW-0238">DNA-binding</keyword>
<dbReference type="STRING" id="35814.BBB42_11100"/>
<protein>
    <submittedName>
        <fullName evidence="5">Transcriptional regulator, HxlR family</fullName>
    </submittedName>
</protein>
<dbReference type="InterPro" id="IPR036390">
    <property type="entry name" value="WH_DNA-bd_sf"/>
</dbReference>
<dbReference type="PANTHER" id="PTHR33204">
    <property type="entry name" value="TRANSCRIPTIONAL REGULATOR, MARR FAMILY"/>
    <property type="match status" value="1"/>
</dbReference>
<dbReference type="EMBL" id="JFZZ01000072">
    <property type="protein sequence ID" value="KAK90549.1"/>
    <property type="molecule type" value="Genomic_DNA"/>
</dbReference>
<dbReference type="AlphaFoldDB" id="A0A158M5I6"/>
<dbReference type="GeneID" id="93119624"/>
<sequence length="123" mass="13876">MGEAITHFKVPVTPEERAACLGVDGSVAQVTRALRMLSGRWKLPILFRLFAEPSWRTAHLLRDMPGLSAKMLTQHLRQLERDGLVARRDFGSQPPHVEYSLTDAGRALMPVLMALREFARRQA</sequence>
<evidence type="ECO:0000256" key="3">
    <source>
        <dbReference type="ARBA" id="ARBA00023163"/>
    </source>
</evidence>
<evidence type="ECO:0000313" key="6">
    <source>
        <dbReference type="Proteomes" id="UP000026682"/>
    </source>
</evidence>